<keyword evidence="3" id="KW-1185">Reference proteome</keyword>
<evidence type="ECO:0000256" key="1">
    <source>
        <dbReference type="SAM" id="MobiDB-lite"/>
    </source>
</evidence>
<dbReference type="Proteomes" id="UP000235965">
    <property type="component" value="Unassembled WGS sequence"/>
</dbReference>
<evidence type="ECO:0000313" key="2">
    <source>
        <dbReference type="EMBL" id="PNF21911.1"/>
    </source>
</evidence>
<dbReference type="InterPro" id="IPR052709">
    <property type="entry name" value="Transposase-MT_Hybrid"/>
</dbReference>
<dbReference type="PANTHER" id="PTHR46060">
    <property type="entry name" value="MARINER MOS1 TRANSPOSASE-LIKE PROTEIN"/>
    <property type="match status" value="1"/>
</dbReference>
<name>A0A2J7Q006_9NEOP</name>
<dbReference type="STRING" id="105785.A0A2J7Q006"/>
<dbReference type="GO" id="GO:0003676">
    <property type="term" value="F:nucleic acid binding"/>
    <property type="evidence" value="ECO:0007669"/>
    <property type="project" value="InterPro"/>
</dbReference>
<protein>
    <recommendedName>
        <fullName evidence="4">Mos1 transposase HTH domain-containing protein</fullName>
    </recommendedName>
</protein>
<evidence type="ECO:0008006" key="4">
    <source>
        <dbReference type="Google" id="ProtNLM"/>
    </source>
</evidence>
<dbReference type="Gene3D" id="3.30.420.10">
    <property type="entry name" value="Ribonuclease H-like superfamily/Ribonuclease H"/>
    <property type="match status" value="1"/>
</dbReference>
<proteinExistence type="predicted"/>
<dbReference type="InParanoid" id="A0A2J7Q006"/>
<dbReference type="PANTHER" id="PTHR46060:SF1">
    <property type="entry name" value="MARINER MOS1 TRANSPOSASE-LIKE PROTEIN"/>
    <property type="match status" value="1"/>
</dbReference>
<feature type="region of interest" description="Disordered" evidence="1">
    <location>
        <begin position="15"/>
        <end position="69"/>
    </location>
</feature>
<dbReference type="AlphaFoldDB" id="A0A2J7Q006"/>
<feature type="compositionally biased region" description="Basic and acidic residues" evidence="1">
    <location>
        <begin position="47"/>
        <end position="61"/>
    </location>
</feature>
<sequence>MVTIETKFLTRQLEEKEPVVGQSPASKDVNAEAEEATALEAITRRQPRLEDGRQSTYDEPHLGWPSTSSDDAHVAQVREIVRSNPPLTVREIADECNILTGSILKRLRETVSRKIPQLWRNNSWFLHHDTAPAHALLLIRDFLANTNTTVLPQPPYPPDLSLADFSLFPKLKSTLKGRRF</sequence>
<evidence type="ECO:0000313" key="3">
    <source>
        <dbReference type="Proteomes" id="UP000235965"/>
    </source>
</evidence>
<reference evidence="2 3" key="1">
    <citation type="submission" date="2017-12" db="EMBL/GenBank/DDBJ databases">
        <title>Hemimetabolous genomes reveal molecular basis of termite eusociality.</title>
        <authorList>
            <person name="Harrison M.C."/>
            <person name="Jongepier E."/>
            <person name="Robertson H.M."/>
            <person name="Arning N."/>
            <person name="Bitard-Feildel T."/>
            <person name="Chao H."/>
            <person name="Childers C.P."/>
            <person name="Dinh H."/>
            <person name="Doddapaneni H."/>
            <person name="Dugan S."/>
            <person name="Gowin J."/>
            <person name="Greiner C."/>
            <person name="Han Y."/>
            <person name="Hu H."/>
            <person name="Hughes D.S.T."/>
            <person name="Huylmans A.-K."/>
            <person name="Kemena C."/>
            <person name="Kremer L.P.M."/>
            <person name="Lee S.L."/>
            <person name="Lopez-Ezquerra A."/>
            <person name="Mallet L."/>
            <person name="Monroy-Kuhn J.M."/>
            <person name="Moser A."/>
            <person name="Murali S.C."/>
            <person name="Muzny D.M."/>
            <person name="Otani S."/>
            <person name="Piulachs M.-D."/>
            <person name="Poelchau M."/>
            <person name="Qu J."/>
            <person name="Schaub F."/>
            <person name="Wada-Katsumata A."/>
            <person name="Worley K.C."/>
            <person name="Xie Q."/>
            <person name="Ylla G."/>
            <person name="Poulsen M."/>
            <person name="Gibbs R.A."/>
            <person name="Schal C."/>
            <person name="Richards S."/>
            <person name="Belles X."/>
            <person name="Korb J."/>
            <person name="Bornberg-Bauer E."/>
        </authorList>
    </citation>
    <scope>NUCLEOTIDE SEQUENCE [LARGE SCALE GENOMIC DNA]</scope>
    <source>
        <tissue evidence="2">Whole body</tissue>
    </source>
</reference>
<gene>
    <name evidence="2" type="ORF">B7P43_G03602</name>
</gene>
<dbReference type="EMBL" id="NEVH01020329">
    <property type="protein sequence ID" value="PNF21911.1"/>
    <property type="molecule type" value="Genomic_DNA"/>
</dbReference>
<dbReference type="InterPro" id="IPR036397">
    <property type="entry name" value="RNaseH_sf"/>
</dbReference>
<organism evidence="2 3">
    <name type="scientific">Cryptotermes secundus</name>
    <dbReference type="NCBI Taxonomy" id="105785"/>
    <lineage>
        <taxon>Eukaryota</taxon>
        <taxon>Metazoa</taxon>
        <taxon>Ecdysozoa</taxon>
        <taxon>Arthropoda</taxon>
        <taxon>Hexapoda</taxon>
        <taxon>Insecta</taxon>
        <taxon>Pterygota</taxon>
        <taxon>Neoptera</taxon>
        <taxon>Polyneoptera</taxon>
        <taxon>Dictyoptera</taxon>
        <taxon>Blattodea</taxon>
        <taxon>Blattoidea</taxon>
        <taxon>Termitoidae</taxon>
        <taxon>Kalotermitidae</taxon>
        <taxon>Cryptotermitinae</taxon>
        <taxon>Cryptotermes</taxon>
    </lineage>
</organism>
<accession>A0A2J7Q006</accession>
<comment type="caution">
    <text evidence="2">The sequence shown here is derived from an EMBL/GenBank/DDBJ whole genome shotgun (WGS) entry which is preliminary data.</text>
</comment>